<protein>
    <submittedName>
        <fullName evidence="1">Uncharacterized protein</fullName>
    </submittedName>
</protein>
<evidence type="ECO:0000313" key="1">
    <source>
        <dbReference type="EMBL" id="KAH7987739.1"/>
    </source>
</evidence>
<comment type="caution">
    <text evidence="1">The sequence shown here is derived from an EMBL/GenBank/DDBJ whole genome shotgun (WGS) entry which is preliminary data.</text>
</comment>
<organism evidence="1 2">
    <name type="scientific">Sphaerodactylus townsendi</name>
    <dbReference type="NCBI Taxonomy" id="933632"/>
    <lineage>
        <taxon>Eukaryota</taxon>
        <taxon>Metazoa</taxon>
        <taxon>Chordata</taxon>
        <taxon>Craniata</taxon>
        <taxon>Vertebrata</taxon>
        <taxon>Euteleostomi</taxon>
        <taxon>Lepidosauria</taxon>
        <taxon>Squamata</taxon>
        <taxon>Bifurcata</taxon>
        <taxon>Gekkota</taxon>
        <taxon>Sphaerodactylidae</taxon>
        <taxon>Sphaerodactylus</taxon>
    </lineage>
</organism>
<accession>A0ACB8E6A5</accession>
<keyword evidence="2" id="KW-1185">Reference proteome</keyword>
<reference evidence="1" key="1">
    <citation type="submission" date="2021-08" db="EMBL/GenBank/DDBJ databases">
        <title>The first chromosome-level gecko genome reveals the dynamic sex chromosomes of Neotropical dwarf geckos (Sphaerodactylidae: Sphaerodactylus).</title>
        <authorList>
            <person name="Pinto B.J."/>
            <person name="Keating S.E."/>
            <person name="Gamble T."/>
        </authorList>
    </citation>
    <scope>NUCLEOTIDE SEQUENCE</scope>
    <source>
        <strain evidence="1">TG3544</strain>
    </source>
</reference>
<dbReference type="Proteomes" id="UP000827872">
    <property type="component" value="Linkage Group LG17"/>
</dbReference>
<evidence type="ECO:0000313" key="2">
    <source>
        <dbReference type="Proteomes" id="UP000827872"/>
    </source>
</evidence>
<proteinExistence type="predicted"/>
<sequence length="307" mass="35037">MTRPAASGVSRKLAMSTEPSSTGHTPPLDRLEKVQVVSRLLKQAPPGEFSEAFSDLRALVKDDGMMYEEAPGFCAIHTKDHFTPMEAEDFKVLLTRHNELEENRFLDPEGQVSFKYDHLKREPTDFQAHPEEDEGGELWRRELYKSLEAYVNNHYPKGTCSVFIKDTAVRRILVACIESHRHKASAFWNGLWKSEWTFALTPASTSTEVTGSITVQAHYFENGNVHLSVTRDVEETLLVTDEAQTARDFAKLVEKAENQVQNGLMEEYRKMNNTHMKSFRRQLPVTHTTLDWEKIVTGKIVEARAIL</sequence>
<gene>
    <name evidence="1" type="ORF">K3G42_011327</name>
</gene>
<dbReference type="EMBL" id="CM037630">
    <property type="protein sequence ID" value="KAH7987739.1"/>
    <property type="molecule type" value="Genomic_DNA"/>
</dbReference>
<name>A0ACB8E6A5_9SAUR</name>